<feature type="domain" description="Cyclic nucleotide-binding" evidence="4">
    <location>
        <begin position="52"/>
        <end position="172"/>
    </location>
</feature>
<organism evidence="6 7">
    <name type="scientific">Persicimonas caeni</name>
    <dbReference type="NCBI Taxonomy" id="2292766"/>
    <lineage>
        <taxon>Bacteria</taxon>
        <taxon>Deltaproteobacteria</taxon>
        <taxon>Bradymonadales</taxon>
        <taxon>Bradymonadaceae</taxon>
        <taxon>Persicimonas</taxon>
    </lineage>
</organism>
<dbReference type="OrthoDB" id="892842at2"/>
<dbReference type="AlphaFoldDB" id="A0A4Y6PPN4"/>
<evidence type="ECO:0000259" key="5">
    <source>
        <dbReference type="PROSITE" id="PS51063"/>
    </source>
</evidence>
<dbReference type="InterPro" id="IPR012318">
    <property type="entry name" value="HTH_CRP"/>
</dbReference>
<keyword evidence="3" id="KW-0804">Transcription</keyword>
<dbReference type="PROSITE" id="PS50042">
    <property type="entry name" value="CNMP_BINDING_3"/>
    <property type="match status" value="1"/>
</dbReference>
<protein>
    <submittedName>
        <fullName evidence="6">Crp/Fnr family transcriptional regulator</fullName>
    </submittedName>
</protein>
<dbReference type="Proteomes" id="UP000315995">
    <property type="component" value="Chromosome"/>
</dbReference>
<evidence type="ECO:0000313" key="6">
    <source>
        <dbReference type="EMBL" id="QDG50173.1"/>
    </source>
</evidence>
<dbReference type="GO" id="GO:0003700">
    <property type="term" value="F:DNA-binding transcription factor activity"/>
    <property type="evidence" value="ECO:0007669"/>
    <property type="project" value="TreeGrafter"/>
</dbReference>
<reference evidence="6 7" key="1">
    <citation type="submission" date="2019-06" db="EMBL/GenBank/DDBJ databases">
        <title>Persicimonas caeni gen. nov., sp. nov., a predatory bacterium isolated from solar saltern.</title>
        <authorList>
            <person name="Wang S."/>
        </authorList>
    </citation>
    <scope>NUCLEOTIDE SEQUENCE [LARGE SCALE GENOMIC DNA]</scope>
    <source>
        <strain evidence="6 7">YN101</strain>
    </source>
</reference>
<dbReference type="CDD" id="cd00038">
    <property type="entry name" value="CAP_ED"/>
    <property type="match status" value="1"/>
</dbReference>
<dbReference type="InterPro" id="IPR018490">
    <property type="entry name" value="cNMP-bd_dom_sf"/>
</dbReference>
<dbReference type="InterPro" id="IPR036390">
    <property type="entry name" value="WH_DNA-bd_sf"/>
</dbReference>
<name>A0A4Y6PPN4_PERCE</name>
<dbReference type="SMART" id="SM00419">
    <property type="entry name" value="HTH_CRP"/>
    <property type="match status" value="1"/>
</dbReference>
<keyword evidence="1" id="KW-0805">Transcription regulation</keyword>
<evidence type="ECO:0000256" key="3">
    <source>
        <dbReference type="ARBA" id="ARBA00023163"/>
    </source>
</evidence>
<dbReference type="InterPro" id="IPR036388">
    <property type="entry name" value="WH-like_DNA-bd_sf"/>
</dbReference>
<gene>
    <name evidence="6" type="ORF">FIV42_05340</name>
</gene>
<sequence>MTWIILGTRFALFCWRATHQWATKRPSKAPQTPLDERDAPMEKVDKLREIPMFEAVPPTTLEPLAQYFVARTFERGDLLWKEGTPAHNFTFITHGKIKVLKYRNDGKETTLGIFNDGDPVGQIAVYQRIDYPASAIALDDTEVLQIHRDHFFGTLKRDADLLEATINSMMRRNHHLVRRIHELATDCAEQRLAMLFEKFSEKMGRRTKLDDGSMGIFVDLPLSRRDIAELINTRVETAIRIMSRWNKEGPVKTEKTGFLIVDAAKLQEIATEF</sequence>
<evidence type="ECO:0000256" key="1">
    <source>
        <dbReference type="ARBA" id="ARBA00023015"/>
    </source>
</evidence>
<accession>A0A5B8Y130</accession>
<dbReference type="InterPro" id="IPR014710">
    <property type="entry name" value="RmlC-like_jellyroll"/>
</dbReference>
<dbReference type="Pfam" id="PF13545">
    <property type="entry name" value="HTH_Crp_2"/>
    <property type="match status" value="1"/>
</dbReference>
<dbReference type="PROSITE" id="PS51063">
    <property type="entry name" value="HTH_CRP_2"/>
    <property type="match status" value="1"/>
</dbReference>
<dbReference type="PANTHER" id="PTHR24567:SF28">
    <property type="entry name" value="LISTERIOLYSIN REGULATORY PROTEIN"/>
    <property type="match status" value="1"/>
</dbReference>
<dbReference type="Gene3D" id="2.60.120.10">
    <property type="entry name" value="Jelly Rolls"/>
    <property type="match status" value="1"/>
</dbReference>
<dbReference type="InterPro" id="IPR050397">
    <property type="entry name" value="Env_Response_Regulators"/>
</dbReference>
<dbReference type="SUPFAM" id="SSF46785">
    <property type="entry name" value="Winged helix' DNA-binding domain"/>
    <property type="match status" value="1"/>
</dbReference>
<dbReference type="SMART" id="SM00100">
    <property type="entry name" value="cNMP"/>
    <property type="match status" value="1"/>
</dbReference>
<evidence type="ECO:0000259" key="4">
    <source>
        <dbReference type="PROSITE" id="PS50042"/>
    </source>
</evidence>
<dbReference type="GO" id="GO:0003677">
    <property type="term" value="F:DNA binding"/>
    <property type="evidence" value="ECO:0007669"/>
    <property type="project" value="UniProtKB-KW"/>
</dbReference>
<keyword evidence="7" id="KW-1185">Reference proteome</keyword>
<dbReference type="InterPro" id="IPR000595">
    <property type="entry name" value="cNMP-bd_dom"/>
</dbReference>
<proteinExistence type="predicted"/>
<dbReference type="GO" id="GO:0005829">
    <property type="term" value="C:cytosol"/>
    <property type="evidence" value="ECO:0007669"/>
    <property type="project" value="TreeGrafter"/>
</dbReference>
<dbReference type="EMBL" id="CP041186">
    <property type="protein sequence ID" value="QDG50173.1"/>
    <property type="molecule type" value="Genomic_DNA"/>
</dbReference>
<dbReference type="PANTHER" id="PTHR24567">
    <property type="entry name" value="CRP FAMILY TRANSCRIPTIONAL REGULATORY PROTEIN"/>
    <property type="match status" value="1"/>
</dbReference>
<dbReference type="SUPFAM" id="SSF51206">
    <property type="entry name" value="cAMP-binding domain-like"/>
    <property type="match status" value="1"/>
</dbReference>
<dbReference type="Gene3D" id="1.10.10.10">
    <property type="entry name" value="Winged helix-like DNA-binding domain superfamily/Winged helix DNA-binding domain"/>
    <property type="match status" value="1"/>
</dbReference>
<accession>A0A4Y6PPN4</accession>
<keyword evidence="2" id="KW-0238">DNA-binding</keyword>
<evidence type="ECO:0000256" key="2">
    <source>
        <dbReference type="ARBA" id="ARBA00023125"/>
    </source>
</evidence>
<dbReference type="Pfam" id="PF00027">
    <property type="entry name" value="cNMP_binding"/>
    <property type="match status" value="1"/>
</dbReference>
<feature type="domain" description="HTH crp-type" evidence="5">
    <location>
        <begin position="186"/>
        <end position="264"/>
    </location>
</feature>
<evidence type="ECO:0000313" key="7">
    <source>
        <dbReference type="Proteomes" id="UP000315995"/>
    </source>
</evidence>